<comment type="caution">
    <text evidence="1">The sequence shown here is derived from an EMBL/GenBank/DDBJ whole genome shotgun (WGS) entry which is preliminary data.</text>
</comment>
<dbReference type="OrthoDB" id="1119488at2"/>
<reference evidence="1 2" key="1">
    <citation type="submission" date="2018-09" db="EMBL/GenBank/DDBJ databases">
        <title>Genomic Encyclopedia of Archaeal and Bacterial Type Strains, Phase II (KMG-II): from individual species to whole genera.</title>
        <authorList>
            <person name="Goeker M."/>
        </authorList>
    </citation>
    <scope>NUCLEOTIDE SEQUENCE [LARGE SCALE GENOMIC DNA]</scope>
    <source>
        <strain evidence="1 2">DSM 27148</strain>
    </source>
</reference>
<dbReference type="AlphaFoldDB" id="A0A419WB57"/>
<organism evidence="1 2">
    <name type="scientific">Mangrovibacterium diazotrophicum</name>
    <dbReference type="NCBI Taxonomy" id="1261403"/>
    <lineage>
        <taxon>Bacteria</taxon>
        <taxon>Pseudomonadati</taxon>
        <taxon>Bacteroidota</taxon>
        <taxon>Bacteroidia</taxon>
        <taxon>Marinilabiliales</taxon>
        <taxon>Prolixibacteraceae</taxon>
        <taxon>Mangrovibacterium</taxon>
    </lineage>
</organism>
<name>A0A419WB57_9BACT</name>
<keyword evidence="2" id="KW-1185">Reference proteome</keyword>
<protein>
    <recommendedName>
        <fullName evidence="3">Lipoprotein</fullName>
    </recommendedName>
</protein>
<evidence type="ECO:0000313" key="1">
    <source>
        <dbReference type="EMBL" id="RKD92687.1"/>
    </source>
</evidence>
<dbReference type="Proteomes" id="UP000283387">
    <property type="component" value="Unassembled WGS sequence"/>
</dbReference>
<evidence type="ECO:0008006" key="3">
    <source>
        <dbReference type="Google" id="ProtNLM"/>
    </source>
</evidence>
<sequence>MKNILFIAFIAVLAIACTGKKELTIQEKQDEVEDSVSYELIVLDPGFDSWYAMHGVPSKYRSQSYYEGWNQRYVNAWNYQRMGYRYAQLIEGNIDYQSDVDYGFELNHKLFYYFMYVENELDIQLIPDGPRIY</sequence>
<dbReference type="PROSITE" id="PS51257">
    <property type="entry name" value="PROKAR_LIPOPROTEIN"/>
    <property type="match status" value="1"/>
</dbReference>
<dbReference type="Pfam" id="PF19643">
    <property type="entry name" value="DUF6146"/>
    <property type="match status" value="1"/>
</dbReference>
<proteinExistence type="predicted"/>
<dbReference type="RefSeq" id="WP_120273874.1">
    <property type="nucleotide sequence ID" value="NZ_RAPN01000001.1"/>
</dbReference>
<evidence type="ECO:0000313" key="2">
    <source>
        <dbReference type="Proteomes" id="UP000283387"/>
    </source>
</evidence>
<accession>A0A419WB57</accession>
<dbReference type="InterPro" id="IPR046144">
    <property type="entry name" value="DUF6146"/>
</dbReference>
<gene>
    <name evidence="1" type="ORF">BC643_3064</name>
</gene>
<dbReference type="EMBL" id="RAPN01000001">
    <property type="protein sequence ID" value="RKD92687.1"/>
    <property type="molecule type" value="Genomic_DNA"/>
</dbReference>